<accession>A0ABD5ZWB9</accession>
<feature type="domain" description="DUF7436" evidence="2">
    <location>
        <begin position="110"/>
        <end position="265"/>
    </location>
</feature>
<keyword evidence="4" id="KW-1185">Reference proteome</keyword>
<gene>
    <name evidence="3" type="ORF">ACFQKE_06605</name>
</gene>
<feature type="domain" description="Transcription regulator TrmB N-terminal" evidence="1">
    <location>
        <begin position="4"/>
        <end position="71"/>
    </location>
</feature>
<proteinExistence type="predicted"/>
<name>A0ABD5ZWB9_9EURY</name>
<dbReference type="InterPro" id="IPR036390">
    <property type="entry name" value="WH_DNA-bd_sf"/>
</dbReference>
<dbReference type="InterPro" id="IPR002831">
    <property type="entry name" value="Tscrpt_reg_TrmB_N"/>
</dbReference>
<dbReference type="CDD" id="cd00090">
    <property type="entry name" value="HTH_ARSR"/>
    <property type="match status" value="1"/>
</dbReference>
<evidence type="ECO:0000259" key="2">
    <source>
        <dbReference type="Pfam" id="PF24217"/>
    </source>
</evidence>
<dbReference type="SUPFAM" id="SSF46785">
    <property type="entry name" value="Winged helix' DNA-binding domain"/>
    <property type="match status" value="1"/>
</dbReference>
<dbReference type="PANTHER" id="PTHR34293">
    <property type="entry name" value="HTH-TYPE TRANSCRIPTIONAL REGULATOR TRMBL2"/>
    <property type="match status" value="1"/>
</dbReference>
<organism evidence="3 4">
    <name type="scientific">Haloplanus litoreus</name>
    <dbReference type="NCBI Taxonomy" id="767515"/>
    <lineage>
        <taxon>Archaea</taxon>
        <taxon>Methanobacteriati</taxon>
        <taxon>Methanobacteriota</taxon>
        <taxon>Stenosarchaea group</taxon>
        <taxon>Halobacteria</taxon>
        <taxon>Halobacteriales</taxon>
        <taxon>Haloferacaceae</taxon>
        <taxon>Haloplanus</taxon>
    </lineage>
</organism>
<dbReference type="InterPro" id="IPR011991">
    <property type="entry name" value="ArsR-like_HTH"/>
</dbReference>
<comment type="caution">
    <text evidence="3">The sequence shown here is derived from an EMBL/GenBank/DDBJ whole genome shotgun (WGS) entry which is preliminary data.</text>
</comment>
<dbReference type="InterPro" id="IPR051797">
    <property type="entry name" value="TrmB-like"/>
</dbReference>
<dbReference type="Proteomes" id="UP001596434">
    <property type="component" value="Unassembled WGS sequence"/>
</dbReference>
<reference evidence="3 4" key="1">
    <citation type="journal article" date="2019" name="Int. J. Syst. Evol. Microbiol.">
        <title>The Global Catalogue of Microorganisms (GCM) 10K type strain sequencing project: providing services to taxonomists for standard genome sequencing and annotation.</title>
        <authorList>
            <consortium name="The Broad Institute Genomics Platform"/>
            <consortium name="The Broad Institute Genome Sequencing Center for Infectious Disease"/>
            <person name="Wu L."/>
            <person name="Ma J."/>
        </authorList>
    </citation>
    <scope>NUCLEOTIDE SEQUENCE [LARGE SCALE GENOMIC DNA]</scope>
    <source>
        <strain evidence="3 4">GX21</strain>
    </source>
</reference>
<dbReference type="PANTHER" id="PTHR34293:SF1">
    <property type="entry name" value="HTH-TYPE TRANSCRIPTIONAL REGULATOR TRMBL2"/>
    <property type="match status" value="1"/>
</dbReference>
<sequence length="267" mass="29676">MTTLRDLGLSEYESRTYRELLEHGPTTAKELSSASDVPMGRIYDVLNALEGNGLVRSQSASRPKKYVAVEPDTALDRLVDARKRELDQQAERYESVAADLIDDLDTADAVQGQFWTAAVGPEETVELFLERLSAADVRIYHVAGLPSAQIDIGEVGQQVLESFEAALARGVSVQALIDPDLVETIPEELNEQFSTRLRGHENYRIRASTDIDGTFTLIDSEELCIEVPNPLDSSEVFAMINFKDAAFADDVRTVFEEQWDDSTPLDF</sequence>
<dbReference type="Pfam" id="PF24217">
    <property type="entry name" value="DUF7436"/>
    <property type="match status" value="1"/>
</dbReference>
<dbReference type="Gene3D" id="1.10.10.10">
    <property type="entry name" value="Winged helix-like DNA-binding domain superfamily/Winged helix DNA-binding domain"/>
    <property type="match status" value="1"/>
</dbReference>
<dbReference type="RefSeq" id="WP_379703164.1">
    <property type="nucleotide sequence ID" value="NZ_JBHTAT010000001.1"/>
</dbReference>
<protein>
    <submittedName>
        <fullName evidence="3">TrmB family transcriptional regulator</fullName>
    </submittedName>
</protein>
<evidence type="ECO:0000313" key="3">
    <source>
        <dbReference type="EMBL" id="MFC7254963.1"/>
    </source>
</evidence>
<dbReference type="Pfam" id="PF01978">
    <property type="entry name" value="TrmB"/>
    <property type="match status" value="1"/>
</dbReference>
<dbReference type="InterPro" id="IPR036388">
    <property type="entry name" value="WH-like_DNA-bd_sf"/>
</dbReference>
<evidence type="ECO:0000259" key="1">
    <source>
        <dbReference type="Pfam" id="PF01978"/>
    </source>
</evidence>
<dbReference type="GeneID" id="96953304"/>
<dbReference type="EMBL" id="JBHTAT010000001">
    <property type="protein sequence ID" value="MFC7254963.1"/>
    <property type="molecule type" value="Genomic_DNA"/>
</dbReference>
<evidence type="ECO:0000313" key="4">
    <source>
        <dbReference type="Proteomes" id="UP001596434"/>
    </source>
</evidence>
<dbReference type="AlphaFoldDB" id="A0ABD5ZWB9"/>
<dbReference type="InterPro" id="IPR055859">
    <property type="entry name" value="DUF7436"/>
</dbReference>